<dbReference type="PANTHER" id="PTHR30151:SF7">
    <property type="entry name" value="NITRATE IMPORT PERMEASE PROTEIN NRTB"/>
    <property type="match status" value="1"/>
</dbReference>
<feature type="transmembrane region" description="Helical" evidence="7">
    <location>
        <begin position="368"/>
        <end position="390"/>
    </location>
</feature>
<evidence type="ECO:0000313" key="9">
    <source>
        <dbReference type="EMBL" id="WDE99185.1"/>
    </source>
</evidence>
<dbReference type="PANTHER" id="PTHR30151">
    <property type="entry name" value="ALKANE SULFONATE ABC TRANSPORTER-RELATED, MEMBRANE SUBUNIT"/>
    <property type="match status" value="1"/>
</dbReference>
<feature type="transmembrane region" description="Helical" evidence="7">
    <location>
        <begin position="469"/>
        <end position="486"/>
    </location>
</feature>
<comment type="similarity">
    <text evidence="7">Belongs to the binding-protein-dependent transport system permease family.</text>
</comment>
<evidence type="ECO:0000256" key="6">
    <source>
        <dbReference type="ARBA" id="ARBA00023136"/>
    </source>
</evidence>
<gene>
    <name evidence="9" type="ORF">PQO03_15225</name>
</gene>
<evidence type="ECO:0000256" key="2">
    <source>
        <dbReference type="ARBA" id="ARBA00022448"/>
    </source>
</evidence>
<protein>
    <submittedName>
        <fullName evidence="9">ABC transporter permease subunit</fullName>
    </submittedName>
</protein>
<organism evidence="9 10">
    <name type="scientific">Lentisphaera profundi</name>
    <dbReference type="NCBI Taxonomy" id="1658616"/>
    <lineage>
        <taxon>Bacteria</taxon>
        <taxon>Pseudomonadati</taxon>
        <taxon>Lentisphaerota</taxon>
        <taxon>Lentisphaeria</taxon>
        <taxon>Lentisphaerales</taxon>
        <taxon>Lentisphaeraceae</taxon>
        <taxon>Lentisphaera</taxon>
    </lineage>
</organism>
<evidence type="ECO:0000313" key="10">
    <source>
        <dbReference type="Proteomes" id="UP001214250"/>
    </source>
</evidence>
<feature type="transmembrane region" description="Helical" evidence="7">
    <location>
        <begin position="336"/>
        <end position="356"/>
    </location>
</feature>
<comment type="subcellular location">
    <subcellularLocation>
        <location evidence="1 7">Cell membrane</location>
        <topology evidence="1 7">Multi-pass membrane protein</topology>
    </subcellularLocation>
</comment>
<evidence type="ECO:0000256" key="7">
    <source>
        <dbReference type="RuleBase" id="RU363032"/>
    </source>
</evidence>
<keyword evidence="3" id="KW-1003">Cell membrane</keyword>
<dbReference type="InterPro" id="IPR035906">
    <property type="entry name" value="MetI-like_sf"/>
</dbReference>
<dbReference type="InterPro" id="IPR000515">
    <property type="entry name" value="MetI-like"/>
</dbReference>
<dbReference type="EMBL" id="CP117812">
    <property type="protein sequence ID" value="WDE99185.1"/>
    <property type="molecule type" value="Genomic_DNA"/>
</dbReference>
<evidence type="ECO:0000256" key="1">
    <source>
        <dbReference type="ARBA" id="ARBA00004651"/>
    </source>
</evidence>
<evidence type="ECO:0000256" key="5">
    <source>
        <dbReference type="ARBA" id="ARBA00022989"/>
    </source>
</evidence>
<sequence>MKQKLINFFELTGLTWFIPIVRLCTGDDPKEQMGDLFRQIALPLAAIVSFFMIWSYSSTKIKTSVGQLPGPSYVLSQAKAMWATHKTEKFNKDEFITNENFRKELAGLIEQRQQTSMSETKKVLTSKINSLKSVIGKHLSKLSNEIKVNQAIVEKAEGDKKASVATLTTQLKTMKKFVYDDNKELVMDLDGKPKLSDESLSKLANINNRRVAVYEGNLARIYKSSENTALALIKKIEKIDKYYQQDLIYQNDPKKAELEKKISSNKKKLDAFEKQIFKGKEYNSNGSIVDYIKLSIITVLFGFFLAAFIAIPIGILCGLSPSIMTALNPLIQTFRPVSPLAWVLITIQIIDGIFVGDNALTGDIVKNTFLHSGITVALCAMWATLSNTALGVSSVDPDHMNVAKVLKLSWFDRIFKIIIPSAIPYIFTGLRITLGVGWMVLIVSEMMATSRGLGWYIDQEYQNNKVESLANIIVCIFIIGFIGAVLDRIMSIFQKLVSFNDDVAA</sequence>
<proteinExistence type="inferred from homology"/>
<dbReference type="Gene3D" id="1.10.3720.10">
    <property type="entry name" value="MetI-like"/>
    <property type="match status" value="1"/>
</dbReference>
<keyword evidence="4 7" id="KW-0812">Transmembrane</keyword>
<dbReference type="Proteomes" id="UP001214250">
    <property type="component" value="Chromosome 2"/>
</dbReference>
<keyword evidence="2 7" id="KW-0813">Transport</keyword>
<reference evidence="9 10" key="1">
    <citation type="submission" date="2023-02" db="EMBL/GenBank/DDBJ databases">
        <title>Genome sequence of Lentisphaera profundi SAORIC-696.</title>
        <authorList>
            <person name="Kim e."/>
            <person name="Cho J.-C."/>
            <person name="Choi A."/>
            <person name="Kang I."/>
        </authorList>
    </citation>
    <scope>NUCLEOTIDE SEQUENCE [LARGE SCALE GENOMIC DNA]</scope>
    <source>
        <strain evidence="9 10">SAORIC-696</strain>
    </source>
</reference>
<keyword evidence="6 7" id="KW-0472">Membrane</keyword>
<dbReference type="Pfam" id="PF00528">
    <property type="entry name" value="BPD_transp_1"/>
    <property type="match status" value="1"/>
</dbReference>
<dbReference type="RefSeq" id="WP_274154045.1">
    <property type="nucleotide sequence ID" value="NZ_CP117812.1"/>
</dbReference>
<dbReference type="CDD" id="cd06261">
    <property type="entry name" value="TM_PBP2"/>
    <property type="match status" value="1"/>
</dbReference>
<name>A0ABY7VY65_9BACT</name>
<evidence type="ECO:0000259" key="8">
    <source>
        <dbReference type="PROSITE" id="PS50928"/>
    </source>
</evidence>
<feature type="domain" description="ABC transmembrane type-1" evidence="8">
    <location>
        <begin position="292"/>
        <end position="490"/>
    </location>
</feature>
<accession>A0ABY7VY65</accession>
<keyword evidence="10" id="KW-1185">Reference proteome</keyword>
<dbReference type="PROSITE" id="PS50928">
    <property type="entry name" value="ABC_TM1"/>
    <property type="match status" value="1"/>
</dbReference>
<evidence type="ECO:0000256" key="3">
    <source>
        <dbReference type="ARBA" id="ARBA00022475"/>
    </source>
</evidence>
<feature type="transmembrane region" description="Helical" evidence="7">
    <location>
        <begin position="294"/>
        <end position="316"/>
    </location>
</feature>
<feature type="transmembrane region" description="Helical" evidence="7">
    <location>
        <begin position="36"/>
        <end position="54"/>
    </location>
</feature>
<evidence type="ECO:0000256" key="4">
    <source>
        <dbReference type="ARBA" id="ARBA00022692"/>
    </source>
</evidence>
<dbReference type="SUPFAM" id="SSF161098">
    <property type="entry name" value="MetI-like"/>
    <property type="match status" value="1"/>
</dbReference>
<keyword evidence="5 7" id="KW-1133">Transmembrane helix</keyword>